<dbReference type="InterPro" id="IPR018060">
    <property type="entry name" value="HTH_AraC"/>
</dbReference>
<name>A0A2D1UCF6_9SPHI</name>
<keyword evidence="3" id="KW-0804">Transcription</keyword>
<dbReference type="KEGG" id="pgs:CPT03_08735"/>
<evidence type="ECO:0000259" key="4">
    <source>
        <dbReference type="PROSITE" id="PS01124"/>
    </source>
</evidence>
<evidence type="ECO:0000256" key="3">
    <source>
        <dbReference type="ARBA" id="ARBA00023163"/>
    </source>
</evidence>
<evidence type="ECO:0000256" key="2">
    <source>
        <dbReference type="ARBA" id="ARBA00023125"/>
    </source>
</evidence>
<dbReference type="SMART" id="SM00342">
    <property type="entry name" value="HTH_ARAC"/>
    <property type="match status" value="1"/>
</dbReference>
<dbReference type="EMBL" id="CP024091">
    <property type="protein sequence ID" value="ATP59184.1"/>
    <property type="molecule type" value="Genomic_DNA"/>
</dbReference>
<keyword evidence="6" id="KW-1185">Reference proteome</keyword>
<dbReference type="Gene3D" id="1.10.10.60">
    <property type="entry name" value="Homeodomain-like"/>
    <property type="match status" value="1"/>
</dbReference>
<dbReference type="PANTHER" id="PTHR43280">
    <property type="entry name" value="ARAC-FAMILY TRANSCRIPTIONAL REGULATOR"/>
    <property type="match status" value="1"/>
</dbReference>
<dbReference type="Pfam" id="PF12833">
    <property type="entry name" value="HTH_18"/>
    <property type="match status" value="1"/>
</dbReference>
<dbReference type="Proteomes" id="UP000223749">
    <property type="component" value="Chromosome"/>
</dbReference>
<dbReference type="InterPro" id="IPR009057">
    <property type="entry name" value="Homeodomain-like_sf"/>
</dbReference>
<feature type="domain" description="HTH araC/xylS-type" evidence="4">
    <location>
        <begin position="176"/>
        <end position="274"/>
    </location>
</feature>
<evidence type="ECO:0000313" key="6">
    <source>
        <dbReference type="Proteomes" id="UP000223749"/>
    </source>
</evidence>
<dbReference type="GO" id="GO:0043565">
    <property type="term" value="F:sequence-specific DNA binding"/>
    <property type="evidence" value="ECO:0007669"/>
    <property type="project" value="InterPro"/>
</dbReference>
<dbReference type="SUPFAM" id="SSF46689">
    <property type="entry name" value="Homeodomain-like"/>
    <property type="match status" value="1"/>
</dbReference>
<keyword evidence="2" id="KW-0238">DNA-binding</keyword>
<dbReference type="PANTHER" id="PTHR43280:SF32">
    <property type="entry name" value="TRANSCRIPTIONAL REGULATORY PROTEIN"/>
    <property type="match status" value="1"/>
</dbReference>
<proteinExistence type="predicted"/>
<protein>
    <submittedName>
        <fullName evidence="5">AraC family transcriptional regulator</fullName>
    </submittedName>
</protein>
<evidence type="ECO:0000313" key="5">
    <source>
        <dbReference type="EMBL" id="ATP59184.1"/>
    </source>
</evidence>
<keyword evidence="1" id="KW-0805">Transcription regulation</keyword>
<dbReference type="AlphaFoldDB" id="A0A2D1UCF6"/>
<reference evidence="5 6" key="1">
    <citation type="submission" date="2017-10" db="EMBL/GenBank/DDBJ databases">
        <title>Whole genome of Pedobacter ginsengisoli T01R-27 isolated from tomato rhizosphere.</title>
        <authorList>
            <person name="Weon H.-Y."/>
            <person name="Lee S.A."/>
            <person name="Sang M.K."/>
            <person name="Song J."/>
        </authorList>
    </citation>
    <scope>NUCLEOTIDE SEQUENCE [LARGE SCALE GENOMIC DNA]</scope>
    <source>
        <strain evidence="5 6">T01R-27</strain>
    </source>
</reference>
<dbReference type="PROSITE" id="PS01124">
    <property type="entry name" value="HTH_ARAC_FAMILY_2"/>
    <property type="match status" value="1"/>
</dbReference>
<dbReference type="OrthoDB" id="2585681at2"/>
<evidence type="ECO:0000256" key="1">
    <source>
        <dbReference type="ARBA" id="ARBA00023015"/>
    </source>
</evidence>
<organism evidence="5 6">
    <name type="scientific">Pedobacter ginsengisoli</name>
    <dbReference type="NCBI Taxonomy" id="363852"/>
    <lineage>
        <taxon>Bacteria</taxon>
        <taxon>Pseudomonadati</taxon>
        <taxon>Bacteroidota</taxon>
        <taxon>Sphingobacteriia</taxon>
        <taxon>Sphingobacteriales</taxon>
        <taxon>Sphingobacteriaceae</taxon>
        <taxon>Pedobacter</taxon>
    </lineage>
</organism>
<gene>
    <name evidence="5" type="ORF">CPT03_08735</name>
</gene>
<dbReference type="GO" id="GO:0003700">
    <property type="term" value="F:DNA-binding transcription factor activity"/>
    <property type="evidence" value="ECO:0007669"/>
    <property type="project" value="InterPro"/>
</dbReference>
<accession>A0A2D1UCF6</accession>
<sequence length="286" mass="33126">MQELISKSGEQLLSVKETTYKDLSTPAQSAMYTVLFIKEGKGLYHADFGIFPFAAPALLFSTPLQVIHLQKAESVKCTQLQFHGDFYCIEFHRTEVRCNGLLFNNIYVDPIVALSDKEAKVFSKLVDDLREELSHPTLSDIVPRAYLQLFLAKSSSIKMNGPFNINADRERDELMEQFSQLLDQHYLTLRKPSDYADLLSMSRDNFTRRCTRYFRKSPSQLIQEKLILEAKKQLHLTRQTIKEIAYNLQFQDEFYFSRVFKKFTKVSPQAFRDKTGISIVADMSKD</sequence>